<protein>
    <submittedName>
        <fullName evidence="2">Uncharacterized protein</fullName>
    </submittedName>
</protein>
<feature type="non-terminal residue" evidence="2">
    <location>
        <position position="419"/>
    </location>
</feature>
<feature type="region of interest" description="Disordered" evidence="1">
    <location>
        <begin position="308"/>
        <end position="334"/>
    </location>
</feature>
<keyword evidence="3" id="KW-1185">Reference proteome</keyword>
<accession>A0A371IG81</accession>
<evidence type="ECO:0000313" key="3">
    <source>
        <dbReference type="Proteomes" id="UP000257109"/>
    </source>
</evidence>
<dbReference type="EMBL" id="QJKJ01000160">
    <property type="protein sequence ID" value="RDY13995.1"/>
    <property type="molecule type" value="Genomic_DNA"/>
</dbReference>
<proteinExistence type="predicted"/>
<gene>
    <name evidence="2" type="ORF">CR513_01001</name>
</gene>
<dbReference type="AlphaFoldDB" id="A0A371IG81"/>
<feature type="non-terminal residue" evidence="2">
    <location>
        <position position="1"/>
    </location>
</feature>
<dbReference type="Proteomes" id="UP000257109">
    <property type="component" value="Unassembled WGS sequence"/>
</dbReference>
<organism evidence="2 3">
    <name type="scientific">Mucuna pruriens</name>
    <name type="common">Velvet bean</name>
    <name type="synonym">Dolichos pruriens</name>
    <dbReference type="NCBI Taxonomy" id="157652"/>
    <lineage>
        <taxon>Eukaryota</taxon>
        <taxon>Viridiplantae</taxon>
        <taxon>Streptophyta</taxon>
        <taxon>Embryophyta</taxon>
        <taxon>Tracheophyta</taxon>
        <taxon>Spermatophyta</taxon>
        <taxon>Magnoliopsida</taxon>
        <taxon>eudicotyledons</taxon>
        <taxon>Gunneridae</taxon>
        <taxon>Pentapetalae</taxon>
        <taxon>rosids</taxon>
        <taxon>fabids</taxon>
        <taxon>Fabales</taxon>
        <taxon>Fabaceae</taxon>
        <taxon>Papilionoideae</taxon>
        <taxon>50 kb inversion clade</taxon>
        <taxon>NPAAA clade</taxon>
        <taxon>indigoferoid/millettioid clade</taxon>
        <taxon>Phaseoleae</taxon>
        <taxon>Mucuna</taxon>
    </lineage>
</organism>
<dbReference type="OrthoDB" id="1435572at2759"/>
<evidence type="ECO:0000313" key="2">
    <source>
        <dbReference type="EMBL" id="RDY13995.1"/>
    </source>
</evidence>
<name>A0A371IG81_MUCPR</name>
<comment type="caution">
    <text evidence="2">The sequence shown here is derived from an EMBL/GenBank/DDBJ whole genome shotgun (WGS) entry which is preliminary data.</text>
</comment>
<evidence type="ECO:0000256" key="1">
    <source>
        <dbReference type="SAM" id="MobiDB-lite"/>
    </source>
</evidence>
<reference evidence="2" key="1">
    <citation type="submission" date="2018-05" db="EMBL/GenBank/DDBJ databases">
        <title>Draft genome of Mucuna pruriens seed.</title>
        <authorList>
            <person name="Nnadi N.E."/>
            <person name="Vos R."/>
            <person name="Hasami M.H."/>
            <person name="Devisetty U.K."/>
            <person name="Aguiy J.C."/>
        </authorList>
    </citation>
    <scope>NUCLEOTIDE SEQUENCE [LARGE SCALE GENOMIC DNA]</scope>
    <source>
        <strain evidence="2">JCA_2017</strain>
    </source>
</reference>
<sequence length="419" mass="47696">TFTFASSQECGFVNEEERVNQEGRWKGKVDEDSERRRFLGRNSLACLGFKLAKLIIGVKNKTFAPKMEDYFEVVVHHGGHFVNRKKLDYLGTWNISQVWRCGISLIKGLKASINDNGAMKIINITKVQGKLYLFILHLVSQPNIIDNVDNKLGMDEVGGSCKENGPVVDGSCKENKPSMGGFGKKNGFVVGVVVKASGTYVDKEEDSLEKEVVEVNVDGLERKMGMLSMELLSEDTDVEDNDSDYNLEHICFDDFDKEINENDLFEVYVSSVQHKNLNEDEFKTFVEVNQVEEETMIVAKNVKRSNSKQKTTITAKGKMKRGRPRKSTLPTPTLTPPFENLSVVSDNDSLFEESCDIRKRYREKGISNMMKTKVKVGKFPIFNMPKKMENYKWEVGTYFVDKEEFKEALLPMLCIQVEF</sequence>
<feature type="compositionally biased region" description="Basic residues" evidence="1">
    <location>
        <begin position="317"/>
        <end position="326"/>
    </location>
</feature>